<evidence type="ECO:0000313" key="9">
    <source>
        <dbReference type="Proteomes" id="UP000283543"/>
    </source>
</evidence>
<feature type="transmembrane region" description="Helical" evidence="5">
    <location>
        <begin position="81"/>
        <end position="106"/>
    </location>
</feature>
<reference evidence="8 9" key="1">
    <citation type="submission" date="2018-08" db="EMBL/GenBank/DDBJ databases">
        <title>Aphanomyces genome sequencing and annotation.</title>
        <authorList>
            <person name="Minardi D."/>
            <person name="Oidtmann B."/>
            <person name="Van Der Giezen M."/>
            <person name="Studholme D.J."/>
        </authorList>
    </citation>
    <scope>NUCLEOTIDE SEQUENCE [LARGE SCALE GENOMIC DNA]</scope>
    <source>
        <strain evidence="6 8">Kv</strain>
        <strain evidence="7 9">Si</strain>
    </source>
</reference>
<keyword evidence="3 5" id="KW-1133">Transmembrane helix</keyword>
<feature type="transmembrane region" description="Helical" evidence="5">
    <location>
        <begin position="284"/>
        <end position="303"/>
    </location>
</feature>
<feature type="transmembrane region" description="Helical" evidence="5">
    <location>
        <begin position="50"/>
        <end position="74"/>
    </location>
</feature>
<evidence type="ECO:0008006" key="10">
    <source>
        <dbReference type="Google" id="ProtNLM"/>
    </source>
</evidence>
<evidence type="ECO:0000313" key="7">
    <source>
        <dbReference type="EMBL" id="RHY51569.1"/>
    </source>
</evidence>
<dbReference type="Proteomes" id="UP000283543">
    <property type="component" value="Unassembled WGS sequence"/>
</dbReference>
<dbReference type="InterPro" id="IPR018499">
    <property type="entry name" value="Tetraspanin/Peripherin"/>
</dbReference>
<evidence type="ECO:0000313" key="8">
    <source>
        <dbReference type="Proteomes" id="UP000265427"/>
    </source>
</evidence>
<comment type="subcellular location">
    <subcellularLocation>
        <location evidence="1">Membrane</location>
        <topology evidence="1">Multi-pass membrane protein</topology>
    </subcellularLocation>
</comment>
<dbReference type="PANTHER" id="PTHR19282">
    <property type="entry name" value="TETRASPANIN"/>
    <property type="match status" value="1"/>
</dbReference>
<evidence type="ECO:0000256" key="5">
    <source>
        <dbReference type="SAM" id="Phobius"/>
    </source>
</evidence>
<dbReference type="PRINTS" id="PR00259">
    <property type="entry name" value="TMFOUR"/>
</dbReference>
<dbReference type="GO" id="GO:0016020">
    <property type="term" value="C:membrane"/>
    <property type="evidence" value="ECO:0007669"/>
    <property type="project" value="UniProtKB-SubCell"/>
</dbReference>
<accession>A0A397B899</accession>
<comment type="caution">
    <text evidence="6">The sequence shown here is derived from an EMBL/GenBank/DDBJ whole genome shotgun (WGS) entry which is preliminary data.</text>
</comment>
<proteinExistence type="predicted"/>
<dbReference type="Proteomes" id="UP000265427">
    <property type="component" value="Unassembled WGS sequence"/>
</dbReference>
<gene>
    <name evidence="7" type="ORF">DYB34_000540</name>
    <name evidence="6" type="ORF">DYB36_005168</name>
</gene>
<evidence type="ECO:0000313" key="6">
    <source>
        <dbReference type="EMBL" id="RHY13897.1"/>
    </source>
</evidence>
<evidence type="ECO:0000256" key="2">
    <source>
        <dbReference type="ARBA" id="ARBA00022692"/>
    </source>
</evidence>
<name>A0A397B899_APHAT</name>
<dbReference type="AlphaFoldDB" id="A0A397B899"/>
<dbReference type="VEuPathDB" id="FungiDB:H257_02017"/>
<feature type="transmembrane region" description="Helical" evidence="5">
    <location>
        <begin position="7"/>
        <end position="30"/>
    </location>
</feature>
<evidence type="ECO:0000256" key="4">
    <source>
        <dbReference type="ARBA" id="ARBA00023136"/>
    </source>
</evidence>
<dbReference type="EMBL" id="QUTB01006117">
    <property type="protein sequence ID" value="RHY51569.1"/>
    <property type="molecule type" value="Genomic_DNA"/>
</dbReference>
<dbReference type="PANTHER" id="PTHR19282:SF522">
    <property type="entry name" value="TETRASPANIN"/>
    <property type="match status" value="1"/>
</dbReference>
<evidence type="ECO:0000256" key="3">
    <source>
        <dbReference type="ARBA" id="ARBA00022989"/>
    </source>
</evidence>
<dbReference type="Pfam" id="PF00335">
    <property type="entry name" value="Tetraspanin"/>
    <property type="match status" value="1"/>
</dbReference>
<sequence>MQTLAKAFLILLNLGFIVGGSLLIYLGVVLRGGHWSDVFSANNVTSDGNSASMILIILGGVIVLIAFFGFAGAICANRCLLTLYSVFVVIAMLIFIGVAILGFVAAGGAKNWASKTYPAVAQESDIATGFNGVYCQAQGARFCTSATAKEAFAAFVPTASATITAVASEVGIGVTEPTGVVGFCKNVDAKAASLGPLEAAFTAKLPKEYKSACGVCDDVNIKFGDYKSIFEWTNDQCPMTPPVAMWCGAYLLTSASDQGVYEGTPYKQCRPVVLELWRSYATKVGIGGVILAVIALVLVVLACRIGRQNNDDYYVA</sequence>
<organism evidence="6 8">
    <name type="scientific">Aphanomyces astaci</name>
    <name type="common">Crayfish plague agent</name>
    <dbReference type="NCBI Taxonomy" id="112090"/>
    <lineage>
        <taxon>Eukaryota</taxon>
        <taxon>Sar</taxon>
        <taxon>Stramenopiles</taxon>
        <taxon>Oomycota</taxon>
        <taxon>Saprolegniomycetes</taxon>
        <taxon>Saprolegniales</taxon>
        <taxon>Verrucalvaceae</taxon>
        <taxon>Aphanomyces</taxon>
    </lineage>
</organism>
<protein>
    <recommendedName>
        <fullName evidence="10">Tetraspanin</fullName>
    </recommendedName>
</protein>
<evidence type="ECO:0000256" key="1">
    <source>
        <dbReference type="ARBA" id="ARBA00004141"/>
    </source>
</evidence>
<dbReference type="EMBL" id="QUSZ01004516">
    <property type="protein sequence ID" value="RHY13897.1"/>
    <property type="molecule type" value="Genomic_DNA"/>
</dbReference>
<keyword evidence="2 5" id="KW-0812">Transmembrane</keyword>
<keyword evidence="4 5" id="KW-0472">Membrane</keyword>